<feature type="binding site" evidence="10">
    <location>
        <position position="27"/>
    </location>
    <ligand>
        <name>ATP</name>
        <dbReference type="ChEBI" id="CHEBI:30616"/>
    </ligand>
</feature>
<dbReference type="InterPro" id="IPR011009">
    <property type="entry name" value="Kinase-like_dom_sf"/>
</dbReference>
<evidence type="ECO:0000256" key="7">
    <source>
        <dbReference type="ARBA" id="ARBA00049014"/>
    </source>
</evidence>
<reference evidence="13 14" key="1">
    <citation type="submission" date="2020-04" db="EMBL/GenBank/DDBJ databases">
        <title>Plant Genome Project.</title>
        <authorList>
            <person name="Zhang R.-G."/>
        </authorList>
    </citation>
    <scope>NUCLEOTIDE SEQUENCE [LARGE SCALE GENOMIC DNA]</scope>
    <source>
        <strain evidence="13">YNK0</strain>
        <tissue evidence="13">Leaf</tissue>
    </source>
</reference>
<evidence type="ECO:0000313" key="14">
    <source>
        <dbReference type="Proteomes" id="UP000655225"/>
    </source>
</evidence>
<dbReference type="SMART" id="SM00220">
    <property type="entry name" value="S_TKc"/>
    <property type="match status" value="1"/>
</dbReference>
<dbReference type="PROSITE" id="PS00108">
    <property type="entry name" value="PROTEIN_KINASE_ST"/>
    <property type="match status" value="1"/>
</dbReference>
<evidence type="ECO:0000256" key="2">
    <source>
        <dbReference type="ARBA" id="ARBA00022741"/>
    </source>
</evidence>
<dbReference type="InterPro" id="IPR008271">
    <property type="entry name" value="Ser/Thr_kinase_AS"/>
</dbReference>
<dbReference type="OrthoDB" id="10252354at2759"/>
<dbReference type="PANTHER" id="PTHR48013:SF9">
    <property type="entry name" value="DUAL SPECIFICITY MITOGEN-ACTIVATED PROTEIN KINASE KINASE 5"/>
    <property type="match status" value="1"/>
</dbReference>
<evidence type="ECO:0000256" key="11">
    <source>
        <dbReference type="RuleBase" id="RU000304"/>
    </source>
</evidence>
<keyword evidence="11" id="KW-0723">Serine/threonine-protein kinase</keyword>
<feature type="domain" description="Protein kinase" evidence="12">
    <location>
        <begin position="1"/>
        <end position="262"/>
    </location>
</feature>
<name>A0A835A1K8_TETSI</name>
<evidence type="ECO:0000256" key="10">
    <source>
        <dbReference type="PROSITE-ProRule" id="PRU10141"/>
    </source>
</evidence>
<dbReference type="EMBL" id="JABCRI010000001">
    <property type="protein sequence ID" value="KAF8412791.1"/>
    <property type="molecule type" value="Genomic_DNA"/>
</dbReference>
<dbReference type="Pfam" id="PF00069">
    <property type="entry name" value="Pkinase"/>
    <property type="match status" value="1"/>
</dbReference>
<dbReference type="SUPFAM" id="SSF56112">
    <property type="entry name" value="Protein kinase-like (PK-like)"/>
    <property type="match status" value="1"/>
</dbReference>
<gene>
    <name evidence="13" type="ORF">HHK36_000761</name>
</gene>
<evidence type="ECO:0000256" key="4">
    <source>
        <dbReference type="ARBA" id="ARBA00022840"/>
    </source>
</evidence>
<keyword evidence="14" id="KW-1185">Reference proteome</keyword>
<evidence type="ECO:0000313" key="13">
    <source>
        <dbReference type="EMBL" id="KAF8412791.1"/>
    </source>
</evidence>
<dbReference type="GO" id="GO:0051707">
    <property type="term" value="P:response to other organism"/>
    <property type="evidence" value="ECO:0007669"/>
    <property type="project" value="UniProtKB-ARBA"/>
</dbReference>
<evidence type="ECO:0000256" key="5">
    <source>
        <dbReference type="ARBA" id="ARBA00038035"/>
    </source>
</evidence>
<evidence type="ECO:0000256" key="6">
    <source>
        <dbReference type="ARBA" id="ARBA00038999"/>
    </source>
</evidence>
<evidence type="ECO:0000256" key="8">
    <source>
        <dbReference type="ARBA" id="ARBA00049299"/>
    </source>
</evidence>
<dbReference type="GO" id="GO:0005524">
    <property type="term" value="F:ATP binding"/>
    <property type="evidence" value="ECO:0007669"/>
    <property type="project" value="UniProtKB-UniRule"/>
</dbReference>
<dbReference type="PROSITE" id="PS50011">
    <property type="entry name" value="PROTEIN_KINASE_DOM"/>
    <property type="match status" value="1"/>
</dbReference>
<dbReference type="InterPro" id="IPR000719">
    <property type="entry name" value="Prot_kinase_dom"/>
</dbReference>
<dbReference type="GO" id="GO:0004674">
    <property type="term" value="F:protein serine/threonine kinase activity"/>
    <property type="evidence" value="ECO:0007669"/>
    <property type="project" value="UniProtKB-KW"/>
</dbReference>
<comment type="catalytic activity">
    <reaction evidence="7">
        <text>L-seryl-[protein] + ATP = O-phospho-L-seryl-[protein] + ADP + H(+)</text>
        <dbReference type="Rhea" id="RHEA:17989"/>
        <dbReference type="Rhea" id="RHEA-COMP:9863"/>
        <dbReference type="Rhea" id="RHEA-COMP:11604"/>
        <dbReference type="ChEBI" id="CHEBI:15378"/>
        <dbReference type="ChEBI" id="CHEBI:29999"/>
        <dbReference type="ChEBI" id="CHEBI:30616"/>
        <dbReference type="ChEBI" id="CHEBI:83421"/>
        <dbReference type="ChEBI" id="CHEBI:456216"/>
        <dbReference type="EC" id="2.7.12.2"/>
    </reaction>
</comment>
<proteinExistence type="inferred from homology"/>
<dbReference type="Gene3D" id="1.10.510.10">
    <property type="entry name" value="Transferase(Phosphotransferase) domain 1"/>
    <property type="match status" value="1"/>
</dbReference>
<protein>
    <recommendedName>
        <fullName evidence="6">mitogen-activated protein kinase kinase</fullName>
        <ecNumber evidence="6">2.7.12.2</ecNumber>
    </recommendedName>
</protein>
<comment type="catalytic activity">
    <reaction evidence="8">
        <text>L-threonyl-[protein] + ATP = O-phospho-L-threonyl-[protein] + ADP + H(+)</text>
        <dbReference type="Rhea" id="RHEA:46608"/>
        <dbReference type="Rhea" id="RHEA-COMP:11060"/>
        <dbReference type="Rhea" id="RHEA-COMP:11605"/>
        <dbReference type="ChEBI" id="CHEBI:15378"/>
        <dbReference type="ChEBI" id="CHEBI:30013"/>
        <dbReference type="ChEBI" id="CHEBI:30616"/>
        <dbReference type="ChEBI" id="CHEBI:61977"/>
        <dbReference type="ChEBI" id="CHEBI:456216"/>
        <dbReference type="EC" id="2.7.12.2"/>
    </reaction>
</comment>
<keyword evidence="4 10" id="KW-0067">ATP-binding</keyword>
<comment type="similarity">
    <text evidence="5">Belongs to the protein kinase superfamily. STE Ser/Thr protein kinase family. MAP kinase kinase subfamily.</text>
</comment>
<evidence type="ECO:0000256" key="9">
    <source>
        <dbReference type="ARBA" id="ARBA00051693"/>
    </source>
</evidence>
<keyword evidence="2 10" id="KW-0547">Nucleotide-binding</keyword>
<dbReference type="AlphaFoldDB" id="A0A835A1K8"/>
<comment type="catalytic activity">
    <reaction evidence="9">
        <text>L-tyrosyl-[protein] + ATP = O-phospho-L-tyrosyl-[protein] + ADP + H(+)</text>
        <dbReference type="Rhea" id="RHEA:10596"/>
        <dbReference type="Rhea" id="RHEA-COMP:10136"/>
        <dbReference type="Rhea" id="RHEA-COMP:20101"/>
        <dbReference type="ChEBI" id="CHEBI:15378"/>
        <dbReference type="ChEBI" id="CHEBI:30616"/>
        <dbReference type="ChEBI" id="CHEBI:46858"/>
        <dbReference type="ChEBI" id="CHEBI:61978"/>
        <dbReference type="ChEBI" id="CHEBI:456216"/>
        <dbReference type="EC" id="2.7.12.2"/>
    </reaction>
</comment>
<keyword evidence="3" id="KW-0418">Kinase</keyword>
<sequence>MSVIGHGNGGTVYKVRHRLISSDYAVKVIQLDKNAVEIREQAIREAEILKRIDSQFVVKCHGVFYGRTISNPCFLMEYMEMGSLQDWLRAHRRIPEKIISGVARWVLEGLKYLHGMSIVHGDIKPSNLLINSKGEVKIADFGASRMVVGTRDSCVSYTGTYTYMSPEMLEPNRLSEDHSDGYAGDVWALGLTLLECYVGHFPLIDPRQKVDWATIFCTICLDEDPEMPEITSPEFRSFIRHCLEKDWRKRGTASELLSHSFVSQFGSNSSEGLAS</sequence>
<evidence type="ECO:0000256" key="1">
    <source>
        <dbReference type="ARBA" id="ARBA00022679"/>
    </source>
</evidence>
<evidence type="ECO:0000259" key="12">
    <source>
        <dbReference type="PROSITE" id="PS50011"/>
    </source>
</evidence>
<accession>A0A835A1K8</accession>
<evidence type="ECO:0000256" key="3">
    <source>
        <dbReference type="ARBA" id="ARBA00022777"/>
    </source>
</evidence>
<comment type="caution">
    <text evidence="13">The sequence shown here is derived from an EMBL/GenBank/DDBJ whole genome shotgun (WGS) entry which is preliminary data.</text>
</comment>
<dbReference type="GO" id="GO:0004708">
    <property type="term" value="F:MAP kinase kinase activity"/>
    <property type="evidence" value="ECO:0007669"/>
    <property type="project" value="UniProtKB-EC"/>
</dbReference>
<dbReference type="Proteomes" id="UP000655225">
    <property type="component" value="Unassembled WGS sequence"/>
</dbReference>
<dbReference type="PANTHER" id="PTHR48013">
    <property type="entry name" value="DUAL SPECIFICITY MITOGEN-ACTIVATED PROTEIN KINASE KINASE 5-RELATED"/>
    <property type="match status" value="1"/>
</dbReference>
<dbReference type="PROSITE" id="PS00107">
    <property type="entry name" value="PROTEIN_KINASE_ATP"/>
    <property type="match status" value="1"/>
</dbReference>
<dbReference type="EC" id="2.7.12.2" evidence="6"/>
<keyword evidence="1" id="KW-0808">Transferase</keyword>
<organism evidence="13 14">
    <name type="scientific">Tetracentron sinense</name>
    <name type="common">Spur-leaf</name>
    <dbReference type="NCBI Taxonomy" id="13715"/>
    <lineage>
        <taxon>Eukaryota</taxon>
        <taxon>Viridiplantae</taxon>
        <taxon>Streptophyta</taxon>
        <taxon>Embryophyta</taxon>
        <taxon>Tracheophyta</taxon>
        <taxon>Spermatophyta</taxon>
        <taxon>Magnoliopsida</taxon>
        <taxon>Trochodendrales</taxon>
        <taxon>Trochodendraceae</taxon>
        <taxon>Tetracentron</taxon>
    </lineage>
</organism>
<dbReference type="InterPro" id="IPR017441">
    <property type="entry name" value="Protein_kinase_ATP_BS"/>
</dbReference>
<dbReference type="OMA" id="CFVMELM"/>